<name>Q69097_HHV2</name>
<evidence type="ECO:0000313" key="2">
    <source>
        <dbReference type="EMBL" id="AAA66443.1"/>
    </source>
</evidence>
<organism evidence="2">
    <name type="scientific">Human herpesvirus 2</name>
    <name type="common">HHV-2</name>
    <name type="synonym">Human herpes simplex virus 2</name>
    <dbReference type="NCBI Taxonomy" id="10310"/>
    <lineage>
        <taxon>Viruses</taxon>
        <taxon>Duplodnaviria</taxon>
        <taxon>Heunggongvirae</taxon>
        <taxon>Peploviricota</taxon>
        <taxon>Herviviricetes</taxon>
        <taxon>Herpesvirales</taxon>
        <taxon>Orthoherpesviridae</taxon>
        <taxon>Alphaherpesvirinae</taxon>
        <taxon>Simplexvirus</taxon>
        <taxon>Simplexvirus humanalpha2</taxon>
    </lineage>
</organism>
<organismHost>
    <name type="scientific">Homo sapiens</name>
    <name type="common">Human</name>
    <dbReference type="NCBI Taxonomy" id="9606"/>
</organismHost>
<feature type="region of interest" description="Disordered" evidence="1">
    <location>
        <begin position="306"/>
        <end position="350"/>
    </location>
</feature>
<sequence>MRPPAPPSRFPAPFPVCLFSIKSNKQRKKNSEFRMVCRTQLAVYCFFFWGGGREKEKRRVLAKRRRWSVGGVGRGKKRGEKRDRRTRASRQPQGVTYRSYEADKPAGASWVVAYADRELLAKLVDATDAVDESQTGPDAVSVHPPVTRRSLRLDACQSGQVLGGRTGDKGGRRAAAADRLLVLDGGGVPRDASRVEFLPAAVARRESPRGPRGYENQRGDERKGPDDRSDADPGHGRNTSPRRGGRGGEGLVGGSRSTESHSTTAGLNIGAGRSLPEAFGAHAACAVRIGPRIFRWEKRVRRLITPGGRRGGGVGCGGYGGRKGWKRRQPAAGPGPGVTAADDSAPRRRG</sequence>
<protein>
    <submittedName>
        <fullName evidence="2">Uncharacterized protein</fullName>
    </submittedName>
</protein>
<feature type="compositionally biased region" description="Gly residues" evidence="1">
    <location>
        <begin position="308"/>
        <end position="322"/>
    </location>
</feature>
<feature type="compositionally biased region" description="Basic and acidic residues" evidence="1">
    <location>
        <begin position="215"/>
        <end position="235"/>
    </location>
</feature>
<feature type="region of interest" description="Disordered" evidence="1">
    <location>
        <begin position="202"/>
        <end position="268"/>
    </location>
</feature>
<dbReference type="EMBL" id="M10053">
    <property type="protein sequence ID" value="AAA66443.1"/>
    <property type="molecule type" value="Genomic_DNA"/>
</dbReference>
<proteinExistence type="predicted"/>
<evidence type="ECO:0000256" key="1">
    <source>
        <dbReference type="SAM" id="MobiDB-lite"/>
    </source>
</evidence>
<accession>Q69097</accession>
<feature type="compositionally biased region" description="Basic residues" evidence="1">
    <location>
        <begin position="74"/>
        <end position="88"/>
    </location>
</feature>
<feature type="region of interest" description="Disordered" evidence="1">
    <location>
        <begin position="70"/>
        <end position="98"/>
    </location>
</feature>
<reference evidence="2" key="1">
    <citation type="journal article" date="1985" name="J. Virol.">
        <title>Characterization of the gene encoding herpes simplex virus type 2 glycoprotein C and comparison with the type 1 counterpart.</title>
        <authorList>
            <person name="Swain M.A."/>
            <person name="Peet R.W."/>
            <person name="Galloway D.A."/>
        </authorList>
    </citation>
    <scope>NUCLEOTIDE SEQUENCE</scope>
    <source>
        <strain evidence="2">333</strain>
    </source>
</reference>